<name>A0ABD3QFJ9_9STRA</name>
<sequence length="275" mass="31031">MPEFEQVQAKKVARQLSSLSAVQQCLSTADGDNKEQAMRQTLRLIAKRMLNAARRRQGQDGHAATTTLGAANQEVQARDKINRLSVCSDDAPQLKAWTKYEDAPSNSTKQVEPSTAASNNKNYDHQAKAARHHLLINLLGESTYNEILSTTEEIKSIRHNSATWTKFSRINASNGLLIDDERDAPASQTLPRPIYDLYFATRLIDVMRVVDSRSKKMLEEMPEPCSCIVERVDWKVLLEDAKVKLEAFRRFEEENVGPEDNLSFSCFGGMCGRRR</sequence>
<keyword evidence="3" id="KW-1185">Reference proteome</keyword>
<evidence type="ECO:0000256" key="1">
    <source>
        <dbReference type="SAM" id="MobiDB-lite"/>
    </source>
</evidence>
<protein>
    <submittedName>
        <fullName evidence="2">Uncharacterized protein</fullName>
    </submittedName>
</protein>
<evidence type="ECO:0000313" key="3">
    <source>
        <dbReference type="Proteomes" id="UP001530400"/>
    </source>
</evidence>
<feature type="compositionally biased region" description="Polar residues" evidence="1">
    <location>
        <begin position="104"/>
        <end position="120"/>
    </location>
</feature>
<dbReference type="AlphaFoldDB" id="A0ABD3QFJ9"/>
<organism evidence="2 3">
    <name type="scientific">Cyclotella atomus</name>
    <dbReference type="NCBI Taxonomy" id="382360"/>
    <lineage>
        <taxon>Eukaryota</taxon>
        <taxon>Sar</taxon>
        <taxon>Stramenopiles</taxon>
        <taxon>Ochrophyta</taxon>
        <taxon>Bacillariophyta</taxon>
        <taxon>Coscinodiscophyceae</taxon>
        <taxon>Thalassiosirophycidae</taxon>
        <taxon>Stephanodiscales</taxon>
        <taxon>Stephanodiscaceae</taxon>
        <taxon>Cyclotella</taxon>
    </lineage>
</organism>
<evidence type="ECO:0000313" key="2">
    <source>
        <dbReference type="EMBL" id="KAL3798952.1"/>
    </source>
</evidence>
<proteinExistence type="predicted"/>
<accession>A0ABD3QFJ9</accession>
<feature type="region of interest" description="Disordered" evidence="1">
    <location>
        <begin position="99"/>
        <end position="120"/>
    </location>
</feature>
<reference evidence="2 3" key="1">
    <citation type="submission" date="2024-10" db="EMBL/GenBank/DDBJ databases">
        <title>Updated reference genomes for cyclostephanoid diatoms.</title>
        <authorList>
            <person name="Roberts W.R."/>
            <person name="Alverson A.J."/>
        </authorList>
    </citation>
    <scope>NUCLEOTIDE SEQUENCE [LARGE SCALE GENOMIC DNA]</scope>
    <source>
        <strain evidence="2 3">AJA010-31</strain>
    </source>
</reference>
<dbReference type="EMBL" id="JALLPJ020000198">
    <property type="protein sequence ID" value="KAL3798952.1"/>
    <property type="molecule type" value="Genomic_DNA"/>
</dbReference>
<gene>
    <name evidence="2" type="ORF">ACHAWO_010166</name>
</gene>
<dbReference type="Proteomes" id="UP001530400">
    <property type="component" value="Unassembled WGS sequence"/>
</dbReference>
<comment type="caution">
    <text evidence="2">The sequence shown here is derived from an EMBL/GenBank/DDBJ whole genome shotgun (WGS) entry which is preliminary data.</text>
</comment>